<comment type="function">
    <text evidence="13">Required for the insertion and/or proper folding and/or complex formation of integral membrane proteins into the membrane. Involved in integration of membrane proteins that insert both dependently and independently of the Sec translocase complex, as well as at least some lipoproteins. Aids folding of multispanning membrane proteins.</text>
</comment>
<gene>
    <name evidence="13 16" type="primary">yidC</name>
    <name evidence="16" type="ORF">WEOB_303</name>
</gene>
<feature type="transmembrane region" description="Helical" evidence="13">
    <location>
        <begin position="499"/>
        <end position="524"/>
    </location>
</feature>
<dbReference type="RefSeq" id="WP_281264077.1">
    <property type="nucleotide sequence ID" value="NZ_LN774881.1"/>
</dbReference>
<dbReference type="Pfam" id="PF02096">
    <property type="entry name" value="60KD_IMP"/>
    <property type="match status" value="1"/>
</dbReference>
<dbReference type="GO" id="GO:0032977">
    <property type="term" value="F:membrane insertase activity"/>
    <property type="evidence" value="ECO:0007669"/>
    <property type="project" value="InterPro"/>
</dbReference>
<evidence type="ECO:0000313" key="17">
    <source>
        <dbReference type="Proteomes" id="UP000242753"/>
    </source>
</evidence>
<dbReference type="NCBIfam" id="TIGR03593">
    <property type="entry name" value="yidC_nterm"/>
    <property type="match status" value="1"/>
</dbReference>
<proteinExistence type="inferred from homology"/>
<feature type="domain" description="Membrane insertase YidC/Oxa/ALB C-terminal" evidence="14">
    <location>
        <begin position="358"/>
        <end position="538"/>
    </location>
</feature>
<evidence type="ECO:0000256" key="5">
    <source>
        <dbReference type="ARBA" id="ARBA00022475"/>
    </source>
</evidence>
<feature type="transmembrane region" description="Helical" evidence="13">
    <location>
        <begin position="427"/>
        <end position="448"/>
    </location>
</feature>
<sequence length="549" mass="64715">MDLQRNILIIALLVISFIIWQEWKKDCSFYNFSSEKQINLSDNINDNLNSNNDLIKNKQGKLITIKTDVLSIIINTHGGDIEHAFLLTYPKKVNSFDPFHLLKTSSHFVYQVQSGLIGKNGPDSLCRNEGRPLYFSDRNYYALEEHEDKLFVPLIYISQEGIVYKKIFIFYRNSFVLEMYYDIDNLSDYLIELVLFGQLKQSILFSSEYCENDRNFSLHAYRGVAYSSCNDKYKKYTFEDIKKNNLCLSTKNGWIAMLQKYFVTAWIPNGFNENVFYTKYLPETEQAIVGFRSSPIKIFPHSKFYTSKSTLWIGPEIQDVMSKVAPYLDLTVDYGWLWFISQPLLKLLKFIYKYIGNWGFSIIIITFVLRVIMYPLTKIQYTTIARMRILQPKLAKIREIFDGNKQRQSQEMILLYKKEKINPLNGFLPLLIQMPIFLGLYYMLSNSIELRHAYFVLWIYDLSERDSYYILPILMGLTMFVIQKLFPSSSIVDPIQKKIAIFIPILFTLFFLWFPSGLVLYYIISNFVTIIQQQFIYRSLKKQGLYVQD</sequence>
<dbReference type="GO" id="GO:0051205">
    <property type="term" value="P:protein insertion into membrane"/>
    <property type="evidence" value="ECO:0007669"/>
    <property type="project" value="TreeGrafter"/>
</dbReference>
<organism evidence="16 17">
    <name type="scientific">Candidatus Westeberhardia cardiocondylae</name>
    <dbReference type="NCBI Taxonomy" id="1594731"/>
    <lineage>
        <taxon>Bacteria</taxon>
        <taxon>Pseudomonadati</taxon>
        <taxon>Pseudomonadota</taxon>
        <taxon>Gammaproteobacteria</taxon>
        <taxon>Enterobacterales</taxon>
        <taxon>Enterobacteriaceae</taxon>
        <taxon>ant endosymbionts</taxon>
        <taxon>Candidatus Westeberhardia</taxon>
    </lineage>
</organism>
<evidence type="ECO:0000256" key="7">
    <source>
        <dbReference type="ARBA" id="ARBA00022927"/>
    </source>
</evidence>
<evidence type="ECO:0000256" key="8">
    <source>
        <dbReference type="ARBA" id="ARBA00022989"/>
    </source>
</evidence>
<dbReference type="InterPro" id="IPR038221">
    <property type="entry name" value="YidC_periplasmic_sf"/>
</dbReference>
<comment type="subcellular location">
    <subcellularLocation>
        <location evidence="1">Cell inner membrane</location>
        <topology evidence="1">Multi-pass membrane protein</topology>
    </subcellularLocation>
    <subcellularLocation>
        <location evidence="13">Cell membrane</location>
        <topology evidence="13">Multi-pass membrane protein</topology>
    </subcellularLocation>
</comment>
<feature type="transmembrane region" description="Helical" evidence="13">
    <location>
        <begin position="7"/>
        <end position="23"/>
    </location>
</feature>
<dbReference type="CDD" id="cd20070">
    <property type="entry name" value="5TM_YidC_Alb3"/>
    <property type="match status" value="1"/>
</dbReference>
<accession>A0A0H5BX79</accession>
<dbReference type="InterPro" id="IPR019998">
    <property type="entry name" value="Membr_insert_YidC"/>
</dbReference>
<dbReference type="NCBIfam" id="NF002352">
    <property type="entry name" value="PRK01318.1-3"/>
    <property type="match status" value="1"/>
</dbReference>
<dbReference type="STRING" id="1594731.WEOB_303"/>
<comment type="subunit">
    <text evidence="13">Interacts with the Sec translocase complex via SecD. Specifically interacts with transmembrane segments of nascent integral membrane proteins during membrane integration.</text>
</comment>
<dbReference type="NCBIfam" id="NF002351">
    <property type="entry name" value="PRK01318.1-1"/>
    <property type="match status" value="1"/>
</dbReference>
<feature type="transmembrane region" description="Helical" evidence="13">
    <location>
        <begin position="358"/>
        <end position="377"/>
    </location>
</feature>
<dbReference type="PRINTS" id="PR01900">
    <property type="entry name" value="YIDCPROTEIN"/>
</dbReference>
<dbReference type="PANTHER" id="PTHR12428:SF65">
    <property type="entry name" value="CYTOCHROME C OXIDASE ASSEMBLY PROTEIN COX18, MITOCHONDRIAL"/>
    <property type="match status" value="1"/>
</dbReference>
<dbReference type="PRINTS" id="PR00701">
    <property type="entry name" value="60KDINNERMP"/>
</dbReference>
<dbReference type="InterPro" id="IPR001708">
    <property type="entry name" value="YidC/ALB3/OXA1/COX18"/>
</dbReference>
<dbReference type="Pfam" id="PF14849">
    <property type="entry name" value="YidC_periplas"/>
    <property type="match status" value="1"/>
</dbReference>
<evidence type="ECO:0000256" key="3">
    <source>
        <dbReference type="ARBA" id="ARBA00015325"/>
    </source>
</evidence>
<feature type="transmembrane region" description="Helical" evidence="13">
    <location>
        <begin position="468"/>
        <end position="487"/>
    </location>
</feature>
<evidence type="ECO:0000256" key="11">
    <source>
        <dbReference type="ARBA" id="ARBA00033245"/>
    </source>
</evidence>
<keyword evidence="6 13" id="KW-0812">Transmembrane</keyword>
<keyword evidence="4 13" id="KW-0813">Transport</keyword>
<dbReference type="AlphaFoldDB" id="A0A0H5BX79"/>
<dbReference type="GO" id="GO:0015031">
    <property type="term" value="P:protein transport"/>
    <property type="evidence" value="ECO:0007669"/>
    <property type="project" value="UniProtKB-KW"/>
</dbReference>
<dbReference type="InterPro" id="IPR028055">
    <property type="entry name" value="YidC/Oxa/ALB_C"/>
</dbReference>
<dbReference type="PANTHER" id="PTHR12428">
    <property type="entry name" value="OXA1"/>
    <property type="match status" value="1"/>
</dbReference>
<dbReference type="HAMAP" id="MF_01810">
    <property type="entry name" value="YidC_type1"/>
    <property type="match status" value="1"/>
</dbReference>
<evidence type="ECO:0000256" key="6">
    <source>
        <dbReference type="ARBA" id="ARBA00022692"/>
    </source>
</evidence>
<dbReference type="Proteomes" id="UP000242753">
    <property type="component" value="Chromosome I"/>
</dbReference>
<keyword evidence="10 13" id="KW-0143">Chaperone</keyword>
<dbReference type="NCBIfam" id="TIGR03592">
    <property type="entry name" value="yidC_oxa1_cterm"/>
    <property type="match status" value="1"/>
</dbReference>
<evidence type="ECO:0000256" key="2">
    <source>
        <dbReference type="ARBA" id="ARBA00010527"/>
    </source>
</evidence>
<name>A0A0H5BX79_9ENTR</name>
<evidence type="ECO:0000256" key="4">
    <source>
        <dbReference type="ARBA" id="ARBA00022448"/>
    </source>
</evidence>
<evidence type="ECO:0000256" key="1">
    <source>
        <dbReference type="ARBA" id="ARBA00004429"/>
    </source>
</evidence>
<evidence type="ECO:0000259" key="14">
    <source>
        <dbReference type="Pfam" id="PF02096"/>
    </source>
</evidence>
<protein>
    <recommendedName>
        <fullName evidence="3 13">Membrane protein insertase YidC</fullName>
    </recommendedName>
    <alternativeName>
        <fullName evidence="12 13">Foldase YidC</fullName>
    </alternativeName>
    <alternativeName>
        <fullName evidence="11 13">Membrane integrase YidC</fullName>
    </alternativeName>
    <alternativeName>
        <fullName evidence="13">Membrane protein YidC</fullName>
    </alternativeName>
</protein>
<keyword evidence="17" id="KW-1185">Reference proteome</keyword>
<dbReference type="EMBL" id="LN774881">
    <property type="protein sequence ID" value="CEN32239.1"/>
    <property type="molecule type" value="Genomic_DNA"/>
</dbReference>
<comment type="similarity">
    <text evidence="2 13">Belongs to the OXA1/ALB3/YidC family. Type 1 subfamily.</text>
</comment>
<keyword evidence="9 13" id="KW-0472">Membrane</keyword>
<reference evidence="17" key="1">
    <citation type="submission" date="2015-01" db="EMBL/GenBank/DDBJ databases">
        <authorList>
            <person name="Manzano-Marin A."/>
            <person name="Manzano-Marin A."/>
        </authorList>
    </citation>
    <scope>NUCLEOTIDE SEQUENCE [LARGE SCALE GENOMIC DNA]</scope>
    <source>
        <strain evidence="17">obscurior</strain>
    </source>
</reference>
<keyword evidence="7 13" id="KW-0653">Protein transport</keyword>
<keyword evidence="8 13" id="KW-1133">Transmembrane helix</keyword>
<dbReference type="GO" id="GO:0005886">
    <property type="term" value="C:plasma membrane"/>
    <property type="evidence" value="ECO:0007669"/>
    <property type="project" value="UniProtKB-SubCell"/>
</dbReference>
<feature type="domain" description="Membrane insertase YidC N-terminal" evidence="15">
    <location>
        <begin position="63"/>
        <end position="346"/>
    </location>
</feature>
<dbReference type="KEGG" id="wca:WEOB_303"/>
<dbReference type="CDD" id="cd19961">
    <property type="entry name" value="EcYidC-like_peri"/>
    <property type="match status" value="1"/>
</dbReference>
<dbReference type="InterPro" id="IPR028053">
    <property type="entry name" value="Membr_insert_YidC_N"/>
</dbReference>
<keyword evidence="5 13" id="KW-1003">Cell membrane</keyword>
<evidence type="ECO:0000256" key="10">
    <source>
        <dbReference type="ARBA" id="ARBA00023186"/>
    </source>
</evidence>
<evidence type="ECO:0000259" key="15">
    <source>
        <dbReference type="Pfam" id="PF14849"/>
    </source>
</evidence>
<dbReference type="PATRIC" id="fig|1594731.3.peg.280"/>
<evidence type="ECO:0000256" key="12">
    <source>
        <dbReference type="ARBA" id="ARBA00033342"/>
    </source>
</evidence>
<evidence type="ECO:0000313" key="16">
    <source>
        <dbReference type="EMBL" id="CEN32239.1"/>
    </source>
</evidence>
<dbReference type="InterPro" id="IPR047196">
    <property type="entry name" value="YidC_ALB_C"/>
</dbReference>
<evidence type="ECO:0000256" key="9">
    <source>
        <dbReference type="ARBA" id="ARBA00023136"/>
    </source>
</evidence>
<dbReference type="Gene3D" id="2.70.98.90">
    <property type="match status" value="1"/>
</dbReference>
<evidence type="ECO:0000256" key="13">
    <source>
        <dbReference type="HAMAP-Rule" id="MF_01810"/>
    </source>
</evidence>